<keyword evidence="5" id="KW-0378">Hydrolase</keyword>
<sequence length="775" mass="84300">MAATGTPAAASPRDARTAPAGAASDAPRADHPLRLWYTAPAADWLQALPIGNGRLGAMVFGGVETERLQLNEDTVWAGGPYDPAAPDGLANLPEIRRRVFAGDWSGAQELIGSTFMGTPLGQLPYQPVGNLRLTFPAGGPAGDYARELDLTTAVARTRYTRDGATHTREVFASGADQAIVVRLTAEGGRISFSAAFDSPQTSTPHSPDPLTIGLDGSGETVDGLTGEVRFRALATVRATGGTVTSQHGTLTVTDAEAVTLLIAVGTNRTTYQDLTGDPERRAREPLLAAADRPYDELRARHVADYRRYFDRTTLDLGETPAARLPTDQRVTAFAAGSDPQLVALFFQFGRYLLISSSRPGTQPANLQGLWNDQLRPPWDAKYTININTEMNYWPAGPANLIETMEPVLDLLEDLAVTGQRTARLQYGAGGWVCHHNTDAWRGTAPVDGPFWGMWQTGGAWMALHVWEHYRFTGDLAALRRRFPVLKGAARFFVDSLVEDPNTGHLVTCPANSPENAHHPDASVCAGPTMDMQILRDLFGAVAEAAALLGTDADLREQVLRLRDRLAPTRIGAQGQIQEWQEDWDAIAPEQHHRHVSHLYGLHPGNQITVHGTPDLARAARVTLEQRGDDGTGWSLAWKINFWARLADGARSYKLLRDQLTPERTAPNLFCLHPPFQIDGNFGATAGVTEWLVQSHTDEVQLLPALPPELPDGRATGLVARGGHTIDLDWRDGELHRATLRARHRRPVTLRTAVPVDVAAGDAPTRVQRPEPTLIT</sequence>
<dbReference type="Pfam" id="PF22124">
    <property type="entry name" value="Glyco_hydro_95_cat"/>
    <property type="match status" value="1"/>
</dbReference>
<dbReference type="PANTHER" id="PTHR31084:SF0">
    <property type="entry name" value="ALPHA-L-FUCOSIDASE 2"/>
    <property type="match status" value="1"/>
</dbReference>
<name>A0A4R4TB37_9ACTN</name>
<dbReference type="GO" id="GO:0004560">
    <property type="term" value="F:alpha-L-fucosidase activity"/>
    <property type="evidence" value="ECO:0007669"/>
    <property type="project" value="InterPro"/>
</dbReference>
<organism evidence="5 6">
    <name type="scientific">Streptomyces hainanensis</name>
    <dbReference type="NCBI Taxonomy" id="402648"/>
    <lineage>
        <taxon>Bacteria</taxon>
        <taxon>Bacillati</taxon>
        <taxon>Actinomycetota</taxon>
        <taxon>Actinomycetes</taxon>
        <taxon>Kitasatosporales</taxon>
        <taxon>Streptomycetaceae</taxon>
        <taxon>Streptomyces</taxon>
    </lineage>
</organism>
<comment type="caution">
    <text evidence="5">The sequence shown here is derived from an EMBL/GenBank/DDBJ whole genome shotgun (WGS) entry which is preliminary data.</text>
</comment>
<dbReference type="Proteomes" id="UP000295345">
    <property type="component" value="Unassembled WGS sequence"/>
</dbReference>
<dbReference type="InterPro" id="IPR012341">
    <property type="entry name" value="6hp_glycosidase-like_sf"/>
</dbReference>
<dbReference type="InterPro" id="IPR054363">
    <property type="entry name" value="GH95_cat"/>
</dbReference>
<evidence type="ECO:0000259" key="2">
    <source>
        <dbReference type="Pfam" id="PF14498"/>
    </source>
</evidence>
<feature type="non-terminal residue" evidence="5">
    <location>
        <position position="775"/>
    </location>
</feature>
<dbReference type="PANTHER" id="PTHR31084">
    <property type="entry name" value="ALPHA-L-FUCOSIDASE 2"/>
    <property type="match status" value="1"/>
</dbReference>
<dbReference type="Pfam" id="PF14498">
    <property type="entry name" value="Glyco_hyd_65N_2"/>
    <property type="match status" value="1"/>
</dbReference>
<dbReference type="PIRSF" id="PIRSF007663">
    <property type="entry name" value="UCP007663"/>
    <property type="match status" value="1"/>
</dbReference>
<dbReference type="Gene3D" id="1.50.10.10">
    <property type="match status" value="1"/>
</dbReference>
<keyword evidence="6" id="KW-1185">Reference proteome</keyword>
<dbReference type="InterPro" id="IPR049053">
    <property type="entry name" value="AFCA-like_C"/>
</dbReference>
<feature type="region of interest" description="Disordered" evidence="1">
    <location>
        <begin position="1"/>
        <end position="26"/>
    </location>
</feature>
<proteinExistence type="predicted"/>
<evidence type="ECO:0000313" key="6">
    <source>
        <dbReference type="Proteomes" id="UP000295345"/>
    </source>
</evidence>
<dbReference type="OrthoDB" id="9802600at2"/>
<dbReference type="EMBL" id="SMKI01000138">
    <property type="protein sequence ID" value="TDC74648.1"/>
    <property type="molecule type" value="Genomic_DNA"/>
</dbReference>
<evidence type="ECO:0000259" key="4">
    <source>
        <dbReference type="Pfam" id="PF22124"/>
    </source>
</evidence>
<feature type="compositionally biased region" description="Low complexity" evidence="1">
    <location>
        <begin position="17"/>
        <end position="26"/>
    </location>
</feature>
<dbReference type="AlphaFoldDB" id="A0A4R4TB37"/>
<evidence type="ECO:0000259" key="3">
    <source>
        <dbReference type="Pfam" id="PF21307"/>
    </source>
</evidence>
<dbReference type="SUPFAM" id="SSF48208">
    <property type="entry name" value="Six-hairpin glycosidases"/>
    <property type="match status" value="1"/>
</dbReference>
<dbReference type="Pfam" id="PF21307">
    <property type="entry name" value="Glyco_hydro_95_C"/>
    <property type="match status" value="1"/>
</dbReference>
<feature type="domain" description="Glycosyl hydrolase family 95 N-terminal" evidence="2">
    <location>
        <begin position="35"/>
        <end position="267"/>
    </location>
</feature>
<reference evidence="5 6" key="1">
    <citation type="submission" date="2019-03" db="EMBL/GenBank/DDBJ databases">
        <title>Draft genome sequences of novel Actinobacteria.</title>
        <authorList>
            <person name="Sahin N."/>
            <person name="Ay H."/>
            <person name="Saygin H."/>
        </authorList>
    </citation>
    <scope>NUCLEOTIDE SEQUENCE [LARGE SCALE GENOMIC DNA]</scope>
    <source>
        <strain evidence="5 6">DSM 41900</strain>
    </source>
</reference>
<dbReference type="GO" id="GO:0005975">
    <property type="term" value="P:carbohydrate metabolic process"/>
    <property type="evidence" value="ECO:0007669"/>
    <property type="project" value="InterPro"/>
</dbReference>
<feature type="region of interest" description="Disordered" evidence="1">
    <location>
        <begin position="194"/>
        <end position="213"/>
    </location>
</feature>
<evidence type="ECO:0000256" key="1">
    <source>
        <dbReference type="SAM" id="MobiDB-lite"/>
    </source>
</evidence>
<dbReference type="InterPro" id="IPR008928">
    <property type="entry name" value="6-hairpin_glycosidase_sf"/>
</dbReference>
<gene>
    <name evidence="5" type="ORF">E1283_14995</name>
</gene>
<feature type="domain" description="Glycosyl hydrolase family 95 catalytic" evidence="4">
    <location>
        <begin position="294"/>
        <end position="691"/>
    </location>
</feature>
<dbReference type="InterPro" id="IPR027414">
    <property type="entry name" value="GH95_N_dom"/>
</dbReference>
<feature type="domain" description="Alpha fucosidase A-like C-terminal" evidence="3">
    <location>
        <begin position="693"/>
        <end position="768"/>
    </location>
</feature>
<dbReference type="InterPro" id="IPR016518">
    <property type="entry name" value="Alpha-L-fucosidase"/>
</dbReference>
<evidence type="ECO:0000313" key="5">
    <source>
        <dbReference type="EMBL" id="TDC74648.1"/>
    </source>
</evidence>
<accession>A0A4R4TB37</accession>
<protein>
    <submittedName>
        <fullName evidence="5">Glycoside hydrolase family 95 protein</fullName>
    </submittedName>
</protein>